<feature type="compositionally biased region" description="Polar residues" evidence="1">
    <location>
        <begin position="8"/>
        <end position="26"/>
    </location>
</feature>
<dbReference type="AlphaFoldDB" id="A0A382GJY1"/>
<feature type="region of interest" description="Disordered" evidence="1">
    <location>
        <begin position="1"/>
        <end position="33"/>
    </location>
</feature>
<reference evidence="2" key="1">
    <citation type="submission" date="2018-05" db="EMBL/GenBank/DDBJ databases">
        <authorList>
            <person name="Lanie J.A."/>
            <person name="Ng W.-L."/>
            <person name="Kazmierczak K.M."/>
            <person name="Andrzejewski T.M."/>
            <person name="Davidsen T.M."/>
            <person name="Wayne K.J."/>
            <person name="Tettelin H."/>
            <person name="Glass J.I."/>
            <person name="Rusch D."/>
            <person name="Podicherti R."/>
            <person name="Tsui H.-C.T."/>
            <person name="Winkler M.E."/>
        </authorList>
    </citation>
    <scope>NUCLEOTIDE SEQUENCE</scope>
</reference>
<dbReference type="EMBL" id="UINC01055880">
    <property type="protein sequence ID" value="SVB75269.1"/>
    <property type="molecule type" value="Genomic_DNA"/>
</dbReference>
<accession>A0A382GJY1</accession>
<protein>
    <submittedName>
        <fullName evidence="2">Uncharacterized protein</fullName>
    </submittedName>
</protein>
<name>A0A382GJY1_9ZZZZ</name>
<proteinExistence type="predicted"/>
<evidence type="ECO:0000256" key="1">
    <source>
        <dbReference type="SAM" id="MobiDB-lite"/>
    </source>
</evidence>
<feature type="non-terminal residue" evidence="2">
    <location>
        <position position="1"/>
    </location>
</feature>
<sequence>SEPPPQPEANSTSAKTGAHNLTQLMSATLRADR</sequence>
<organism evidence="2">
    <name type="scientific">marine metagenome</name>
    <dbReference type="NCBI Taxonomy" id="408172"/>
    <lineage>
        <taxon>unclassified sequences</taxon>
        <taxon>metagenomes</taxon>
        <taxon>ecological metagenomes</taxon>
    </lineage>
</organism>
<gene>
    <name evidence="2" type="ORF">METZ01_LOCUS228123</name>
</gene>
<evidence type="ECO:0000313" key="2">
    <source>
        <dbReference type="EMBL" id="SVB75269.1"/>
    </source>
</evidence>